<evidence type="ECO:0000256" key="2">
    <source>
        <dbReference type="ARBA" id="ARBA00009142"/>
    </source>
</evidence>
<protein>
    <recommendedName>
        <fullName evidence="6">Probable membrane transporter protein</fullName>
    </recommendedName>
</protein>
<evidence type="ECO:0000256" key="1">
    <source>
        <dbReference type="ARBA" id="ARBA00004141"/>
    </source>
</evidence>
<dbReference type="EMBL" id="WBPP01000045">
    <property type="protein sequence ID" value="KAB2388948.1"/>
    <property type="molecule type" value="Genomic_DNA"/>
</dbReference>
<organism evidence="7 8">
    <name type="scientific">Bacillus cereus</name>
    <dbReference type="NCBI Taxonomy" id="1396"/>
    <lineage>
        <taxon>Bacteria</taxon>
        <taxon>Bacillati</taxon>
        <taxon>Bacillota</taxon>
        <taxon>Bacilli</taxon>
        <taxon>Bacillales</taxon>
        <taxon>Bacillaceae</taxon>
        <taxon>Bacillus</taxon>
        <taxon>Bacillus cereus group</taxon>
    </lineage>
</organism>
<accession>A0A9W7QA54</accession>
<feature type="transmembrane region" description="Helical" evidence="6">
    <location>
        <begin position="106"/>
        <end position="125"/>
    </location>
</feature>
<dbReference type="Pfam" id="PF01925">
    <property type="entry name" value="TauE"/>
    <property type="match status" value="1"/>
</dbReference>
<evidence type="ECO:0000256" key="3">
    <source>
        <dbReference type="ARBA" id="ARBA00022692"/>
    </source>
</evidence>
<name>A0A9W7QA54_BACCE</name>
<comment type="caution">
    <text evidence="7">The sequence shown here is derived from an EMBL/GenBank/DDBJ whole genome shotgun (WGS) entry which is preliminary data.</text>
</comment>
<feature type="transmembrane region" description="Helical" evidence="6">
    <location>
        <begin position="146"/>
        <end position="176"/>
    </location>
</feature>
<dbReference type="InterPro" id="IPR051598">
    <property type="entry name" value="TSUP/Inactive_protease-like"/>
</dbReference>
<evidence type="ECO:0000313" key="7">
    <source>
        <dbReference type="EMBL" id="KAB2388948.1"/>
    </source>
</evidence>
<feature type="transmembrane region" description="Helical" evidence="6">
    <location>
        <begin position="5"/>
        <end position="24"/>
    </location>
</feature>
<evidence type="ECO:0000256" key="4">
    <source>
        <dbReference type="ARBA" id="ARBA00022989"/>
    </source>
</evidence>
<feature type="transmembrane region" description="Helical" evidence="6">
    <location>
        <begin position="182"/>
        <end position="200"/>
    </location>
</feature>
<feature type="transmembrane region" description="Helical" evidence="6">
    <location>
        <begin position="30"/>
        <end position="49"/>
    </location>
</feature>
<sequence length="257" mass="27857">MSISIIIMGMVVGGLVGMTGIGGAALLTPFLLTVGITPSIAVGTDLLYNSITKMFGITQHWKQKTINYKLVRYLALGSIPSAIIAITTIHFLPILHQNREEVLKYIIGYVLIVAAISIFIKILFYNQSVPNYFQKQSLEQKKNVTIFIGAILGFVVGLTSVGSGSLFAIVMIYLYQMKPSELVGTDITHAFILVTVASILNMKLGNVDYILTINLLIGSIPGVIIGSKLSSKIPVKPLQLLLALIIFVSGLKLVITY</sequence>
<keyword evidence="4 6" id="KW-1133">Transmembrane helix</keyword>
<feature type="transmembrane region" description="Helical" evidence="6">
    <location>
        <begin position="70"/>
        <end position="94"/>
    </location>
</feature>
<keyword evidence="5 6" id="KW-0472">Membrane</keyword>
<dbReference type="Proteomes" id="UP000475765">
    <property type="component" value="Unassembled WGS sequence"/>
</dbReference>
<reference evidence="7 8" key="1">
    <citation type="submission" date="2019-10" db="EMBL/GenBank/DDBJ databases">
        <title>Bacillus from the desert of Cuatro Cinegas, Coahuila.</title>
        <authorList>
            <person name="Olmedo-Alvarez G."/>
            <person name="Saldana S."/>
            <person name="Barcelo D."/>
        </authorList>
    </citation>
    <scope>NUCLEOTIDE SEQUENCE [LARGE SCALE GENOMIC DNA]</scope>
    <source>
        <strain evidence="7 8">CH417_13T</strain>
    </source>
</reference>
<evidence type="ECO:0000313" key="8">
    <source>
        <dbReference type="Proteomes" id="UP000475765"/>
    </source>
</evidence>
<dbReference type="InterPro" id="IPR002781">
    <property type="entry name" value="TM_pro_TauE-like"/>
</dbReference>
<gene>
    <name evidence="7" type="ORF">F8172_24560</name>
</gene>
<evidence type="ECO:0000256" key="5">
    <source>
        <dbReference type="ARBA" id="ARBA00023136"/>
    </source>
</evidence>
<dbReference type="AlphaFoldDB" id="A0A9W7QA54"/>
<keyword evidence="6" id="KW-1003">Cell membrane</keyword>
<dbReference type="PANTHER" id="PTHR43701:SF2">
    <property type="entry name" value="MEMBRANE TRANSPORTER PROTEIN YJNA-RELATED"/>
    <property type="match status" value="1"/>
</dbReference>
<feature type="transmembrane region" description="Helical" evidence="6">
    <location>
        <begin position="238"/>
        <end position="255"/>
    </location>
</feature>
<dbReference type="RefSeq" id="WP_151547998.1">
    <property type="nucleotide sequence ID" value="NZ_WBPL01000044.1"/>
</dbReference>
<feature type="transmembrane region" description="Helical" evidence="6">
    <location>
        <begin position="207"/>
        <end position="226"/>
    </location>
</feature>
<comment type="similarity">
    <text evidence="2 6">Belongs to the 4-toluene sulfonate uptake permease (TSUP) (TC 2.A.102) family.</text>
</comment>
<proteinExistence type="inferred from homology"/>
<dbReference type="PANTHER" id="PTHR43701">
    <property type="entry name" value="MEMBRANE TRANSPORTER PROTEIN MJ0441-RELATED"/>
    <property type="match status" value="1"/>
</dbReference>
<keyword evidence="3 6" id="KW-0812">Transmembrane</keyword>
<dbReference type="GO" id="GO:0005886">
    <property type="term" value="C:plasma membrane"/>
    <property type="evidence" value="ECO:0007669"/>
    <property type="project" value="UniProtKB-SubCell"/>
</dbReference>
<evidence type="ECO:0000256" key="6">
    <source>
        <dbReference type="RuleBase" id="RU363041"/>
    </source>
</evidence>
<comment type="subcellular location">
    <subcellularLocation>
        <location evidence="6">Cell membrane</location>
        <topology evidence="6">Multi-pass membrane protein</topology>
    </subcellularLocation>
    <subcellularLocation>
        <location evidence="1">Membrane</location>
        <topology evidence="1">Multi-pass membrane protein</topology>
    </subcellularLocation>
</comment>